<keyword evidence="1" id="KW-1133">Transmembrane helix</keyword>
<reference evidence="2 3" key="1">
    <citation type="journal article" date="2015" name="Genome Announc.">
        <title>Draft Genome Sequence of the Thermophile Thermus filiformis ATCC 43280, Producer of Carotenoid-(Di)glucoside-Branched Fatty Acid (Di)esters and Source of Hyperthermostable Enzymes of Biotechnological Interest.</title>
        <authorList>
            <person name="Mandelli F."/>
            <person name="Oliveira Ramires B."/>
            <person name="Couger M.B."/>
            <person name="Paixao D.A."/>
            <person name="Camilo C.M."/>
            <person name="Polikarpov I."/>
            <person name="Prade R."/>
            <person name="Riano-Pachon D.M."/>
            <person name="Squina F.M."/>
        </authorList>
    </citation>
    <scope>NUCLEOTIDE SEQUENCE [LARGE SCALE GENOMIC DNA]</scope>
    <source>
        <strain evidence="2 3">ATCC 43280</strain>
    </source>
</reference>
<feature type="transmembrane region" description="Helical" evidence="1">
    <location>
        <begin position="68"/>
        <end position="88"/>
    </location>
</feature>
<dbReference type="OrthoDB" id="345121at2"/>
<dbReference type="Pfam" id="PF05982">
    <property type="entry name" value="Sbt_1"/>
    <property type="match status" value="1"/>
</dbReference>
<dbReference type="PATRIC" id="fig|276.5.peg.437"/>
<keyword evidence="1" id="KW-0812">Transmembrane</keyword>
<dbReference type="AlphaFoldDB" id="A0A0A2WWT8"/>
<feature type="transmembrane region" description="Helical" evidence="1">
    <location>
        <begin position="257"/>
        <end position="280"/>
    </location>
</feature>
<feature type="transmembrane region" description="Helical" evidence="1">
    <location>
        <begin position="131"/>
        <end position="153"/>
    </location>
</feature>
<organism evidence="2 3">
    <name type="scientific">Thermus filiformis</name>
    <dbReference type="NCBI Taxonomy" id="276"/>
    <lineage>
        <taxon>Bacteria</taxon>
        <taxon>Thermotogati</taxon>
        <taxon>Deinococcota</taxon>
        <taxon>Deinococci</taxon>
        <taxon>Thermales</taxon>
        <taxon>Thermaceae</taxon>
        <taxon>Thermus</taxon>
    </lineage>
</organism>
<sequence length="317" mass="33456">MDALELIRLNLLSPMVLAFFLGVLAVLLKSDLSFPEPLYAALSLYLLFAIGFKGGVELSKTSLEALLRPALATLLLGVLTPLLAYALARRFLRVRQEEAAALAAHYGSVSAVTFLAALAFVQAAGHRAEGFMPTLVAFLEVPGVVIGLLLARARGDLREAVREVLVGRSVFLMVGGLLVGFLSGEEGMAKVKAFFVDPFNGALTLFLMELGMVAARRLQDVRRLGARLFAFGTLVPLLHGGLGLLLGHWAGLSLGGGVVLAAMAASASYIAAPAAVRLALPQVSPSLYIAASLAVTFPFNLVLGIPLYYALGRVLWG</sequence>
<gene>
    <name evidence="2" type="ORF">THFILI_03730</name>
</gene>
<accession>A0A0A2WWT8</accession>
<dbReference type="InterPro" id="IPR010293">
    <property type="entry name" value="Sbt_1"/>
</dbReference>
<proteinExistence type="predicted"/>
<feature type="transmembrane region" description="Helical" evidence="1">
    <location>
        <begin position="228"/>
        <end position="251"/>
    </location>
</feature>
<dbReference type="RefSeq" id="WP_038061509.1">
    <property type="nucleotide sequence ID" value="NZ_JPSL02000037.1"/>
</dbReference>
<feature type="transmembrane region" description="Helical" evidence="1">
    <location>
        <begin position="195"/>
        <end position="216"/>
    </location>
</feature>
<dbReference type="PANTHER" id="PTHR40400">
    <property type="entry name" value="SLR1512 PROTEIN"/>
    <property type="match status" value="1"/>
</dbReference>
<evidence type="ECO:0000256" key="1">
    <source>
        <dbReference type="SAM" id="Phobius"/>
    </source>
</evidence>
<name>A0A0A2WWT8_THEFI</name>
<dbReference type="Proteomes" id="UP000030364">
    <property type="component" value="Unassembled WGS sequence"/>
</dbReference>
<comment type="caution">
    <text evidence="2">The sequence shown here is derived from an EMBL/GenBank/DDBJ whole genome shotgun (WGS) entry which is preliminary data.</text>
</comment>
<evidence type="ECO:0000313" key="2">
    <source>
        <dbReference type="EMBL" id="KGQ22735.1"/>
    </source>
</evidence>
<dbReference type="EMBL" id="JPSL02000037">
    <property type="protein sequence ID" value="KGQ22735.1"/>
    <property type="molecule type" value="Genomic_DNA"/>
</dbReference>
<feature type="transmembrane region" description="Helical" evidence="1">
    <location>
        <begin position="165"/>
        <end position="183"/>
    </location>
</feature>
<evidence type="ECO:0000313" key="3">
    <source>
        <dbReference type="Proteomes" id="UP000030364"/>
    </source>
</evidence>
<feature type="transmembrane region" description="Helical" evidence="1">
    <location>
        <begin position="287"/>
        <end position="311"/>
    </location>
</feature>
<keyword evidence="1" id="KW-0472">Membrane</keyword>
<dbReference type="STRING" id="276.THFILI_03730"/>
<keyword evidence="3" id="KW-1185">Reference proteome</keyword>
<protein>
    <submittedName>
        <fullName evidence="2">Permease</fullName>
    </submittedName>
</protein>
<feature type="transmembrane region" description="Helical" evidence="1">
    <location>
        <begin position="100"/>
        <end position="125"/>
    </location>
</feature>
<feature type="transmembrane region" description="Helical" evidence="1">
    <location>
        <begin position="6"/>
        <end position="26"/>
    </location>
</feature>
<dbReference type="PANTHER" id="PTHR40400:SF1">
    <property type="entry name" value="SLR1512 PROTEIN"/>
    <property type="match status" value="1"/>
</dbReference>